<dbReference type="PANTHER" id="PTHR44051">
    <property type="entry name" value="GLUTATHIONE S-TRANSFERASE-RELATED"/>
    <property type="match status" value="1"/>
</dbReference>
<dbReference type="SFLD" id="SFLDS00019">
    <property type="entry name" value="Glutathione_Transferase_(cytos"/>
    <property type="match status" value="1"/>
</dbReference>
<dbReference type="GO" id="GO:0004364">
    <property type="term" value="F:glutathione transferase activity"/>
    <property type="evidence" value="ECO:0007669"/>
    <property type="project" value="UniProtKB-EC"/>
</dbReference>
<proteinExistence type="inferred from homology"/>
<evidence type="ECO:0000259" key="5">
    <source>
        <dbReference type="PROSITE" id="PS50404"/>
    </source>
</evidence>
<dbReference type="GO" id="GO:0005737">
    <property type="term" value="C:cytoplasm"/>
    <property type="evidence" value="ECO:0007669"/>
    <property type="project" value="UniProtKB-ARBA"/>
</dbReference>
<dbReference type="CDD" id="cd03046">
    <property type="entry name" value="GST_N_GTT1_like"/>
    <property type="match status" value="1"/>
</dbReference>
<keyword evidence="3" id="KW-0808">Transferase</keyword>
<dbReference type="CDD" id="cd03189">
    <property type="entry name" value="GST_C_GTT1_like"/>
    <property type="match status" value="1"/>
</dbReference>
<dbReference type="InterPro" id="IPR040079">
    <property type="entry name" value="Glutathione_S-Trfase"/>
</dbReference>
<keyword evidence="8" id="KW-1185">Reference proteome</keyword>
<dbReference type="Gene3D" id="3.40.30.10">
    <property type="entry name" value="Glutaredoxin"/>
    <property type="match status" value="1"/>
</dbReference>
<feature type="domain" description="GST C-terminal" evidence="6">
    <location>
        <begin position="120"/>
        <end position="266"/>
    </location>
</feature>
<sequence length="266" mass="30374">MAPITRATQQGTMKPDQKAKITLYWLEKSRSQRVLWLLEELKVDYELKTFKRQNMLAPPELKEVHPLGKSPAVTIESEANPKPLVLAESGYIFEYLIDHFGSWLAPERYQKGKDGEVCGETEEWTRYRYYMHYAEGTLMPYLVIFLLFNRMKTQSPFFIKPIVSMLTGAVESKFLLPNLKANWQFLESQLATSPNNGEYLCGADLTGADIMICFPVGAVKGKLGFTKETYPKLWAWVEKCEGMQGYKKAVQKIIDVEGSYEPVSAS</sequence>
<dbReference type="AlphaFoldDB" id="A0AAD9ZJ37"/>
<dbReference type="EC" id="2.5.1.18" evidence="2"/>
<evidence type="ECO:0000313" key="7">
    <source>
        <dbReference type="EMBL" id="KAK3178432.1"/>
    </source>
</evidence>
<dbReference type="InterPro" id="IPR004046">
    <property type="entry name" value="GST_C"/>
</dbReference>
<evidence type="ECO:0000313" key="8">
    <source>
        <dbReference type="Proteomes" id="UP001276659"/>
    </source>
</evidence>
<evidence type="ECO:0000259" key="6">
    <source>
        <dbReference type="PROSITE" id="PS50405"/>
    </source>
</evidence>
<dbReference type="InterPro" id="IPR036282">
    <property type="entry name" value="Glutathione-S-Trfase_C_sf"/>
</dbReference>
<protein>
    <recommendedName>
        <fullName evidence="2">glutathione transferase</fullName>
        <ecNumber evidence="2">2.5.1.18</ecNumber>
    </recommendedName>
</protein>
<dbReference type="InterPro" id="IPR010987">
    <property type="entry name" value="Glutathione-S-Trfase_C-like"/>
</dbReference>
<gene>
    <name evidence="7" type="ORF">OEA41_000567</name>
</gene>
<dbReference type="SFLD" id="SFLDG00358">
    <property type="entry name" value="Main_(cytGST)"/>
    <property type="match status" value="1"/>
</dbReference>
<comment type="catalytic activity">
    <reaction evidence="4">
        <text>RX + glutathione = an S-substituted glutathione + a halide anion + H(+)</text>
        <dbReference type="Rhea" id="RHEA:16437"/>
        <dbReference type="ChEBI" id="CHEBI:15378"/>
        <dbReference type="ChEBI" id="CHEBI:16042"/>
        <dbReference type="ChEBI" id="CHEBI:17792"/>
        <dbReference type="ChEBI" id="CHEBI:57925"/>
        <dbReference type="ChEBI" id="CHEBI:90779"/>
        <dbReference type="EC" id="2.5.1.18"/>
    </reaction>
</comment>
<name>A0AAD9ZJ37_9LECA</name>
<evidence type="ECO:0000256" key="4">
    <source>
        <dbReference type="ARBA" id="ARBA00047960"/>
    </source>
</evidence>
<evidence type="ECO:0000256" key="2">
    <source>
        <dbReference type="ARBA" id="ARBA00012452"/>
    </source>
</evidence>
<dbReference type="EMBL" id="JASNWA010000003">
    <property type="protein sequence ID" value="KAK3178432.1"/>
    <property type="molecule type" value="Genomic_DNA"/>
</dbReference>
<comment type="caution">
    <text evidence="7">The sequence shown here is derived from an EMBL/GenBank/DDBJ whole genome shotgun (WGS) entry which is preliminary data.</text>
</comment>
<dbReference type="Pfam" id="PF14497">
    <property type="entry name" value="GST_C_3"/>
    <property type="match status" value="1"/>
</dbReference>
<dbReference type="GO" id="GO:0004602">
    <property type="term" value="F:glutathione peroxidase activity"/>
    <property type="evidence" value="ECO:0007669"/>
    <property type="project" value="UniProtKB-ARBA"/>
</dbReference>
<dbReference type="Pfam" id="PF02798">
    <property type="entry name" value="GST_N"/>
    <property type="match status" value="1"/>
</dbReference>
<feature type="domain" description="GST N-terminal" evidence="5">
    <location>
        <begin position="18"/>
        <end position="104"/>
    </location>
</feature>
<dbReference type="InterPro" id="IPR036249">
    <property type="entry name" value="Thioredoxin-like_sf"/>
</dbReference>
<organism evidence="7 8">
    <name type="scientific">Lepraria neglecta</name>
    <dbReference type="NCBI Taxonomy" id="209136"/>
    <lineage>
        <taxon>Eukaryota</taxon>
        <taxon>Fungi</taxon>
        <taxon>Dikarya</taxon>
        <taxon>Ascomycota</taxon>
        <taxon>Pezizomycotina</taxon>
        <taxon>Lecanoromycetes</taxon>
        <taxon>OSLEUM clade</taxon>
        <taxon>Lecanoromycetidae</taxon>
        <taxon>Lecanorales</taxon>
        <taxon>Lecanorineae</taxon>
        <taxon>Stereocaulaceae</taxon>
        <taxon>Lepraria</taxon>
    </lineage>
</organism>
<comment type="similarity">
    <text evidence="1">Belongs to the GST superfamily.</text>
</comment>
<dbReference type="PROSITE" id="PS50405">
    <property type="entry name" value="GST_CTER"/>
    <property type="match status" value="1"/>
</dbReference>
<dbReference type="SUPFAM" id="SSF52833">
    <property type="entry name" value="Thioredoxin-like"/>
    <property type="match status" value="1"/>
</dbReference>
<dbReference type="Proteomes" id="UP001276659">
    <property type="component" value="Unassembled WGS sequence"/>
</dbReference>
<dbReference type="PROSITE" id="PS50404">
    <property type="entry name" value="GST_NTER"/>
    <property type="match status" value="1"/>
</dbReference>
<evidence type="ECO:0000256" key="1">
    <source>
        <dbReference type="ARBA" id="ARBA00007409"/>
    </source>
</evidence>
<dbReference type="InterPro" id="IPR004045">
    <property type="entry name" value="Glutathione_S-Trfase_N"/>
</dbReference>
<accession>A0AAD9ZJ37</accession>
<evidence type="ECO:0000256" key="3">
    <source>
        <dbReference type="ARBA" id="ARBA00022679"/>
    </source>
</evidence>
<dbReference type="Gene3D" id="1.20.1050.10">
    <property type="match status" value="1"/>
</dbReference>
<reference evidence="7" key="1">
    <citation type="submission" date="2022-11" db="EMBL/GenBank/DDBJ databases">
        <title>Chromosomal genome sequence assembly and mating type (MAT) locus characterization of the leprose asexual lichenized fungus Lepraria neglecta (Nyl.) Erichsen.</title>
        <authorList>
            <person name="Allen J.L."/>
            <person name="Pfeffer B."/>
        </authorList>
    </citation>
    <scope>NUCLEOTIDE SEQUENCE</scope>
    <source>
        <strain evidence="7">Allen 5258</strain>
    </source>
</reference>
<dbReference type="SUPFAM" id="SSF47616">
    <property type="entry name" value="GST C-terminal domain-like"/>
    <property type="match status" value="1"/>
</dbReference>
<dbReference type="FunFam" id="3.40.30.10:FF:000156">
    <property type="entry name" value="Glutathione S-transferase 1"/>
    <property type="match status" value="1"/>
</dbReference>
<dbReference type="PANTHER" id="PTHR44051:SF9">
    <property type="entry name" value="GLUTATHIONE S-TRANSFERASE 1"/>
    <property type="match status" value="1"/>
</dbReference>